<organism evidence="2 3">
    <name type="scientific">Modicella reniformis</name>
    <dbReference type="NCBI Taxonomy" id="1440133"/>
    <lineage>
        <taxon>Eukaryota</taxon>
        <taxon>Fungi</taxon>
        <taxon>Fungi incertae sedis</taxon>
        <taxon>Mucoromycota</taxon>
        <taxon>Mortierellomycotina</taxon>
        <taxon>Mortierellomycetes</taxon>
        <taxon>Mortierellales</taxon>
        <taxon>Mortierellaceae</taxon>
        <taxon>Modicella</taxon>
    </lineage>
</organism>
<dbReference type="AlphaFoldDB" id="A0A9P6MHG4"/>
<sequence length="243" mass="26627">MLKGVKEDVPDILRSDSDGETDDDDDVDSDEVQEAKGREKGVGSVSSSALPYRRVQFSPKNRSRIFRAVLFLKEHLRDRAQPDNGDFKFTMARDGTDFRALASDLARAEPSLQGITCSALHSLYNRIDTERRELDKFLSWATGDPWTHTNLSNLTLNLVDVDDEIKQRQQRKATRKEEQIAEVEAIDAAVIARATGVRDSKKGKQVARIQTLDSGSSPVRTSLSAAASPAIAVAVSDSAAPAA</sequence>
<feature type="compositionally biased region" description="Acidic residues" evidence="1">
    <location>
        <begin position="18"/>
        <end position="32"/>
    </location>
</feature>
<evidence type="ECO:0000313" key="2">
    <source>
        <dbReference type="EMBL" id="KAG0000909.1"/>
    </source>
</evidence>
<feature type="compositionally biased region" description="Basic and acidic residues" evidence="1">
    <location>
        <begin position="1"/>
        <end position="17"/>
    </location>
</feature>
<name>A0A9P6MHG4_9FUNG</name>
<feature type="region of interest" description="Disordered" evidence="1">
    <location>
        <begin position="1"/>
        <end position="45"/>
    </location>
</feature>
<dbReference type="Proteomes" id="UP000749646">
    <property type="component" value="Unassembled WGS sequence"/>
</dbReference>
<accession>A0A9P6MHG4</accession>
<comment type="caution">
    <text evidence="2">The sequence shown here is derived from an EMBL/GenBank/DDBJ whole genome shotgun (WGS) entry which is preliminary data.</text>
</comment>
<evidence type="ECO:0000313" key="3">
    <source>
        <dbReference type="Proteomes" id="UP000749646"/>
    </source>
</evidence>
<evidence type="ECO:0000256" key="1">
    <source>
        <dbReference type="SAM" id="MobiDB-lite"/>
    </source>
</evidence>
<protein>
    <submittedName>
        <fullName evidence="2">Uncharacterized protein</fullName>
    </submittedName>
</protein>
<proteinExistence type="predicted"/>
<dbReference type="OrthoDB" id="2399547at2759"/>
<reference evidence="2" key="1">
    <citation type="journal article" date="2020" name="Fungal Divers.">
        <title>Resolving the Mortierellaceae phylogeny through synthesis of multi-gene phylogenetics and phylogenomics.</title>
        <authorList>
            <person name="Vandepol N."/>
            <person name="Liber J."/>
            <person name="Desiro A."/>
            <person name="Na H."/>
            <person name="Kennedy M."/>
            <person name="Barry K."/>
            <person name="Grigoriev I.V."/>
            <person name="Miller A.N."/>
            <person name="O'Donnell K."/>
            <person name="Stajich J.E."/>
            <person name="Bonito G."/>
        </authorList>
    </citation>
    <scope>NUCLEOTIDE SEQUENCE</scope>
    <source>
        <strain evidence="2">MES-2147</strain>
    </source>
</reference>
<dbReference type="EMBL" id="JAAAHW010000582">
    <property type="protein sequence ID" value="KAG0000909.1"/>
    <property type="molecule type" value="Genomic_DNA"/>
</dbReference>
<keyword evidence="3" id="KW-1185">Reference proteome</keyword>
<gene>
    <name evidence="2" type="ORF">BGZ65_003961</name>
</gene>